<proteinExistence type="predicted"/>
<keyword evidence="5" id="KW-1185">Reference proteome</keyword>
<protein>
    <recommendedName>
        <fullName evidence="6">Structural maintenance of chromosomes protein 3</fullName>
    </recommendedName>
</protein>
<gene>
    <name evidence="4" type="ORF">F1559_005015</name>
</gene>
<dbReference type="PANTHER" id="PTHR32114">
    <property type="entry name" value="ABC TRANSPORTER ABCH.3"/>
    <property type="match status" value="1"/>
</dbReference>
<keyword evidence="1" id="KW-0175">Coiled coil</keyword>
<dbReference type="InterPro" id="IPR004843">
    <property type="entry name" value="Calcineurin-like_PHP"/>
</dbReference>
<name>A0A7J7IPI7_9RHOD</name>
<feature type="coiled-coil region" evidence="1">
    <location>
        <begin position="873"/>
        <end position="961"/>
    </location>
</feature>
<dbReference type="Pfam" id="PF00149">
    <property type="entry name" value="Metallophos"/>
    <property type="match status" value="1"/>
</dbReference>
<feature type="domain" description="Calcineurin-like phosphoesterase" evidence="2">
    <location>
        <begin position="141"/>
        <end position="222"/>
    </location>
</feature>
<accession>A0A7J7IPI7</accession>
<evidence type="ECO:0008006" key="6">
    <source>
        <dbReference type="Google" id="ProtNLM"/>
    </source>
</evidence>
<organism evidence="4 5">
    <name type="scientific">Cyanidiococcus yangmingshanensis</name>
    <dbReference type="NCBI Taxonomy" id="2690220"/>
    <lineage>
        <taxon>Eukaryota</taxon>
        <taxon>Rhodophyta</taxon>
        <taxon>Bangiophyceae</taxon>
        <taxon>Cyanidiales</taxon>
        <taxon>Cyanidiaceae</taxon>
        <taxon>Cyanidiococcus</taxon>
    </lineage>
</organism>
<feature type="coiled-coil region" evidence="1">
    <location>
        <begin position="790"/>
        <end position="838"/>
    </location>
</feature>
<dbReference type="SUPFAM" id="SSF52540">
    <property type="entry name" value="P-loop containing nucleoside triphosphate hydrolases"/>
    <property type="match status" value="1"/>
</dbReference>
<dbReference type="PANTHER" id="PTHR32114:SF2">
    <property type="entry name" value="ABC TRANSPORTER ABCH.3"/>
    <property type="match status" value="1"/>
</dbReference>
<feature type="domain" description="Rad50/SbcC-type AAA" evidence="3">
    <location>
        <begin position="621"/>
        <end position="831"/>
    </location>
</feature>
<dbReference type="Gene3D" id="3.60.21.10">
    <property type="match status" value="1"/>
</dbReference>
<evidence type="ECO:0000259" key="3">
    <source>
        <dbReference type="Pfam" id="PF13476"/>
    </source>
</evidence>
<dbReference type="Proteomes" id="UP000530660">
    <property type="component" value="Unassembled WGS sequence"/>
</dbReference>
<evidence type="ECO:0000313" key="5">
    <source>
        <dbReference type="Proteomes" id="UP000530660"/>
    </source>
</evidence>
<dbReference type="OrthoDB" id="18797at2759"/>
<dbReference type="EMBL" id="VWRR01000002">
    <property type="protein sequence ID" value="KAF6005055.1"/>
    <property type="molecule type" value="Genomic_DNA"/>
</dbReference>
<evidence type="ECO:0000313" key="4">
    <source>
        <dbReference type="EMBL" id="KAF6005055.1"/>
    </source>
</evidence>
<comment type="caution">
    <text evidence="4">The sequence shown here is derived from an EMBL/GenBank/DDBJ whole genome shotgun (WGS) entry which is preliminary data.</text>
</comment>
<evidence type="ECO:0000259" key="2">
    <source>
        <dbReference type="Pfam" id="PF00149"/>
    </source>
</evidence>
<sequence>MAKFSQSWSVSTGAPYNIFATRRVLRHAADVANAPSMTGLAFTRPSIGQHRQHSGQLSLTSSRYEFLLGCRLCLRICRSSRSSQTLVLQRRGFTKCSSIVEPARYSGSASLSMRMPRASPSMAVTTTTPSTVRRALLPCTRYVVFSDLHVELNRLDTCLQVLEHVHQVACANGAGIVFLGDFWHVRGSIPVICLNRVLEAVQRFTRPVLMIPGNHDQVTICGREHALVPVAAAMPPGLAHVIEQPTVLFDALWLPYRKRNEELIEALRAHGPHVKAVFCHAEIRGAWMNNHLRYDGHSGLEPELFPLAPVPTYSGHFHRPHLVPGYPQIRYVGSPYQVTRSEEGQQKQLLILRSSDWRVERELPLDLGPRFFSVSLAQARQRLRRAGKSPADDKQPELNPWRAGDRVTLLCSSLQTLRAAQSSHDAKRELELIYRELRRQGIQASMRIWDAETTCSEGLENPTSTTFVGHRVRLPDAERLDPSDILRLYARKYPQEVDPQALELGLQILEQVRTMKTTSRSADQSRSQRSVRLVFESVRMHNFGCFLTAPLESGTKEVIPETTLGANRSAPTFAPNNPQSNGAATDGVVVAIEEDRFTSGKTLSRQEEQEKVGFWYPLHRRGIVLVSGRNMDEDGCNSNGTGKTTLAMAALWALTGCLEPRQHLRRNVSQLRILHEDATDGFVELRARVNDKPLLVRRRVRRSGKQRERLSQELFVEYDSVNLSGLSIDDTQQRLDRLLDPSLLHHAVFFGQSLMNDLLSATDKEFKEILDIALPLQVWNEAYAQVTAQQRAIGDEREQLRRQMQGWQQEIEREQERIKQFQQTEQDTLMELDQQERELKGWLQRNRGSETVAASSPDDISDQGCFAALEDAVRELNAKVAEGTAVLANLQQREASLRAELAQARKLWDQWAELDQMTVSASGREHRLALQETSEALKTKLSTLERKLQELRLDEERISANVSHLDRLLRFRYSNDDNANEDMDGGTTEQRADSETTLCALCLQSVNAVSYEARLETLRDERQALCEKLFSITEQRHEIETETVSTKRALEETNTDLAQRQTLEQRLEAVSQVRPSTEHMKELTLAWNRCEADYKALTRELQGKRQALQDYARRLQHQQQLAMQRRQCKDDQSRILQQLEWIRQQRQRVIEPLVTAIRQANERLASLRRAIEQARTRNEALEHECTRLQRLERVFHRGGIPSYLLDQSLQVIETLCRQYLQHLSDDTLLLRIRRRRVQKTSRSRQNTTEALLTTPALEVIVWQVYCRDSKTGAFRERELGLLSGGQFRRVSLALSLAFAEYLCHQIGYSSNLLVLDEILQQLDQEGARRLATLLPLLERDTVLVIAHENVRYLADVADAHDVVERSAGQSTVLCDLPQLDEPLHGDSWPLDMASSTETFS</sequence>
<dbReference type="InterPro" id="IPR029052">
    <property type="entry name" value="Metallo-depent_PP-like"/>
</dbReference>
<reference evidence="4 5" key="1">
    <citation type="journal article" date="2020" name="J. Phycol.">
        <title>Comparative genome analysis reveals Cyanidiococcus gen. nov., a new extremophilic red algal genus sister to Cyanidioschyzon (Cyanidioschyzonaceae, Rhodophyta).</title>
        <authorList>
            <person name="Liu S.-L."/>
            <person name="Chiang Y.-R."/>
            <person name="Yoon H.S."/>
            <person name="Fu H.-Y."/>
        </authorList>
    </citation>
    <scope>NUCLEOTIDE SEQUENCE [LARGE SCALE GENOMIC DNA]</scope>
    <source>
        <strain evidence="4 5">THAL066</strain>
    </source>
</reference>
<dbReference type="InterPro" id="IPR027417">
    <property type="entry name" value="P-loop_NTPase"/>
</dbReference>
<feature type="coiled-coil region" evidence="1">
    <location>
        <begin position="1157"/>
        <end position="1191"/>
    </location>
</feature>
<evidence type="ECO:0000256" key="1">
    <source>
        <dbReference type="SAM" id="Coils"/>
    </source>
</evidence>
<dbReference type="InterPro" id="IPR038729">
    <property type="entry name" value="Rad50/SbcC_AAA"/>
</dbReference>
<dbReference type="Gene3D" id="3.40.50.300">
    <property type="entry name" value="P-loop containing nucleotide triphosphate hydrolases"/>
    <property type="match status" value="2"/>
</dbReference>
<dbReference type="GO" id="GO:0016787">
    <property type="term" value="F:hydrolase activity"/>
    <property type="evidence" value="ECO:0007669"/>
    <property type="project" value="InterPro"/>
</dbReference>
<dbReference type="SUPFAM" id="SSF56300">
    <property type="entry name" value="Metallo-dependent phosphatases"/>
    <property type="match status" value="1"/>
</dbReference>
<dbReference type="Pfam" id="PF13476">
    <property type="entry name" value="AAA_23"/>
    <property type="match status" value="1"/>
</dbReference>